<dbReference type="EMBL" id="CP002541">
    <property type="protein sequence ID" value="ADY13688.1"/>
    <property type="molecule type" value="Genomic_DNA"/>
</dbReference>
<dbReference type="HOGENOM" id="CLU_494231_0_0_12"/>
<dbReference type="KEGG" id="sbu:SpiBuddy_1864"/>
<keyword evidence="2" id="KW-1185">Reference proteome</keyword>
<dbReference type="AlphaFoldDB" id="F0RWQ7"/>
<evidence type="ECO:0000313" key="1">
    <source>
        <dbReference type="EMBL" id="ADY13688.1"/>
    </source>
</evidence>
<organism evidence="1 2">
    <name type="scientific">Sphaerochaeta globosa (strain ATCC BAA-1886 / DSM 22777 / Buddy)</name>
    <name type="common">Spirochaeta sp. (strain Buddy)</name>
    <dbReference type="NCBI Taxonomy" id="158189"/>
    <lineage>
        <taxon>Bacteria</taxon>
        <taxon>Pseudomonadati</taxon>
        <taxon>Spirochaetota</taxon>
        <taxon>Spirochaetia</taxon>
        <taxon>Spirochaetales</taxon>
        <taxon>Sphaerochaetaceae</taxon>
        <taxon>Sphaerochaeta</taxon>
    </lineage>
</organism>
<dbReference type="RefSeq" id="WP_013607537.1">
    <property type="nucleotide sequence ID" value="NC_015152.1"/>
</dbReference>
<protein>
    <submittedName>
        <fullName evidence="1">Uncharacterized protein</fullName>
    </submittedName>
</protein>
<accession>F0RWQ7</accession>
<dbReference type="STRING" id="158189.SpiBuddy_1864"/>
<gene>
    <name evidence="1" type="ordered locus">SpiBuddy_1864</name>
</gene>
<dbReference type="Proteomes" id="UP000008466">
    <property type="component" value="Chromosome"/>
</dbReference>
<dbReference type="eggNOG" id="ENOG502Z8BQ">
    <property type="taxonomic scope" value="Bacteria"/>
</dbReference>
<dbReference type="OrthoDB" id="5438497at2"/>
<evidence type="ECO:0000313" key="2">
    <source>
        <dbReference type="Proteomes" id="UP000008466"/>
    </source>
</evidence>
<sequence length="551" mass="62591">MNQLVNNWMYGEISPKLGGRLDLEMNTQGCEILKDFRNMLQGGITRRPPLKHVAQTVRGRTIPFTLSSGESFLVELSNKKLRVWRKGVLGFYTVTFLPSGNDYLPTDYLEADVWSIQYAQYYDRLYLVHKDYQPHVVVYAAEAFQFSPFTAETDAGKQLGKSTGYYPSVVGICQNRLWFSAAILKPYTTWVSRPPYDGSNNHHDFTTFDVIEVNTEVIKDPSTWPKTTNEQGDEMIDFSDSSKFVETVKEIEEVINAKCAMEIELASGRNDTIKWVAGMDNIFIGTEANEWMCPFDIDPTKQSASMLSSYGSLPIQPQTLHDGIFFLQRGNRLREMTRSQNGSISNDLSFTADHILFAGIRQLATLKNPDPMIFCLLNDGTLAVLCYDKNYGMQGWSRWSTQGEFMCLAPYEDEDGQKMFAHVRRGNDYSIEYFDFEETEFFEDRHGEALHGNLAYQSLMVGNRFDFNTDAGPTIGKSKKTKEVWVRCLDSGRLKAGVDEEYMQQTAGPVGSEDYRIYVSGGSRKELRTRIESVGSDPLTLLAMTYNVEVN</sequence>
<reference evidence="2" key="1">
    <citation type="submission" date="2011-02" db="EMBL/GenBank/DDBJ databases">
        <title>Complete sequence of Spirochaeta sp. Buddy.</title>
        <authorList>
            <person name="Lucas S."/>
            <person name="Copeland A."/>
            <person name="Lapidus A."/>
            <person name="Cheng J.-F."/>
            <person name="Goodwin L."/>
            <person name="Pitluck S."/>
            <person name="Zeytun A."/>
            <person name="Detter J.C."/>
            <person name="Han C."/>
            <person name="Tapia R."/>
            <person name="Land M."/>
            <person name="Hauser L."/>
            <person name="Kyrpides N."/>
            <person name="Ivanova N."/>
            <person name="Mikhailova N."/>
            <person name="Pagani I."/>
            <person name="Ritalahti K.M."/>
            <person name="Loeffler F.E."/>
            <person name="Woyke T."/>
        </authorList>
    </citation>
    <scope>NUCLEOTIDE SEQUENCE [LARGE SCALE GENOMIC DNA]</scope>
    <source>
        <strain evidence="2">ATCC BAA-1886 / DSM 22777 / Buddy</strain>
    </source>
</reference>
<proteinExistence type="predicted"/>
<name>F0RWQ7_SPHGB</name>